<comment type="function">
    <text evidence="7">Binds to the 23S rRNA.</text>
</comment>
<comment type="similarity">
    <text evidence="1 7">Belongs to the bacterial ribosomal protein bL9 family.</text>
</comment>
<dbReference type="EMBL" id="FQUL01000031">
    <property type="protein sequence ID" value="SHE86397.1"/>
    <property type="molecule type" value="Genomic_DNA"/>
</dbReference>
<evidence type="ECO:0000256" key="1">
    <source>
        <dbReference type="ARBA" id="ARBA00010605"/>
    </source>
</evidence>
<dbReference type="InterPro" id="IPR020594">
    <property type="entry name" value="Ribosomal_bL9_bac/chp"/>
</dbReference>
<dbReference type="PANTHER" id="PTHR21368">
    <property type="entry name" value="50S RIBOSOMAL PROTEIN L9"/>
    <property type="match status" value="1"/>
</dbReference>
<dbReference type="Gene3D" id="3.40.5.10">
    <property type="entry name" value="Ribosomal protein L9, N-terminal domain"/>
    <property type="match status" value="1"/>
</dbReference>
<dbReference type="InterPro" id="IPR020070">
    <property type="entry name" value="Ribosomal_bL9_N"/>
</dbReference>
<dbReference type="SUPFAM" id="SSF55658">
    <property type="entry name" value="L9 N-domain-like"/>
    <property type="match status" value="1"/>
</dbReference>
<dbReference type="Gene3D" id="3.10.430.100">
    <property type="entry name" value="Ribosomal protein L9, C-terminal domain"/>
    <property type="match status" value="1"/>
</dbReference>
<keyword evidence="3 7" id="KW-0694">RNA-binding</keyword>
<evidence type="ECO:0000259" key="8">
    <source>
        <dbReference type="PROSITE" id="PS00651"/>
    </source>
</evidence>
<dbReference type="STRING" id="1121881.SAMN02745225_01835"/>
<accession>A0A1M4WZ35</accession>
<evidence type="ECO:0000256" key="7">
    <source>
        <dbReference type="HAMAP-Rule" id="MF_00503"/>
    </source>
</evidence>
<protein>
    <recommendedName>
        <fullName evidence="6 7">Large ribosomal subunit protein bL9</fullName>
    </recommendedName>
</protein>
<name>A0A1M4WZ35_9ACTN</name>
<dbReference type="RefSeq" id="WP_072791599.1">
    <property type="nucleotide sequence ID" value="NZ_FQUL01000031.1"/>
</dbReference>
<dbReference type="Pfam" id="PF03948">
    <property type="entry name" value="Ribosomal_L9_C"/>
    <property type="match status" value="1"/>
</dbReference>
<reference evidence="10" key="1">
    <citation type="submission" date="2016-11" db="EMBL/GenBank/DDBJ databases">
        <authorList>
            <person name="Varghese N."/>
            <person name="Submissions S."/>
        </authorList>
    </citation>
    <scope>NUCLEOTIDE SEQUENCE [LARGE SCALE GENOMIC DNA]</scope>
    <source>
        <strain evidence="10">DSM 19514</strain>
    </source>
</reference>
<dbReference type="InterPro" id="IPR036791">
    <property type="entry name" value="Ribosomal_bL9_C_sf"/>
</dbReference>
<dbReference type="SUPFAM" id="SSF55653">
    <property type="entry name" value="Ribosomal protein L9 C-domain"/>
    <property type="match status" value="1"/>
</dbReference>
<keyword evidence="4 7" id="KW-0689">Ribosomal protein</keyword>
<evidence type="ECO:0000313" key="9">
    <source>
        <dbReference type="EMBL" id="SHE86397.1"/>
    </source>
</evidence>
<evidence type="ECO:0000256" key="6">
    <source>
        <dbReference type="ARBA" id="ARBA00035292"/>
    </source>
</evidence>
<sequence length="148" mass="15939">MKVVLRSDIVGLGKRGDIVAVADGYARNYLVPKGKAIVATKGIVDQANAMRNARDLRDQRAKAAAEELAAKLVGISLTIKAKTSKDDKLFGSVGVAEILHALKEQSGIELDRKVVHLEEPIKVTGAHQVPVKLHPEVEIHLAVEVLPE</sequence>
<dbReference type="GO" id="GO:1990904">
    <property type="term" value="C:ribonucleoprotein complex"/>
    <property type="evidence" value="ECO:0007669"/>
    <property type="project" value="UniProtKB-KW"/>
</dbReference>
<dbReference type="GO" id="GO:0005840">
    <property type="term" value="C:ribosome"/>
    <property type="evidence" value="ECO:0007669"/>
    <property type="project" value="UniProtKB-KW"/>
</dbReference>
<dbReference type="InterPro" id="IPR020069">
    <property type="entry name" value="Ribosomal_bL9_C"/>
</dbReference>
<evidence type="ECO:0000313" key="10">
    <source>
        <dbReference type="Proteomes" id="UP000184295"/>
    </source>
</evidence>
<keyword evidence="2 7" id="KW-0699">rRNA-binding</keyword>
<feature type="domain" description="Ribosomal protein L9" evidence="8">
    <location>
        <begin position="13"/>
        <end position="40"/>
    </location>
</feature>
<dbReference type="GO" id="GO:0003735">
    <property type="term" value="F:structural constituent of ribosome"/>
    <property type="evidence" value="ECO:0007669"/>
    <property type="project" value="InterPro"/>
</dbReference>
<evidence type="ECO:0000256" key="4">
    <source>
        <dbReference type="ARBA" id="ARBA00022980"/>
    </source>
</evidence>
<dbReference type="PROSITE" id="PS00651">
    <property type="entry name" value="RIBOSOMAL_L9"/>
    <property type="match status" value="1"/>
</dbReference>
<gene>
    <name evidence="7" type="primary">rplI</name>
    <name evidence="9" type="ORF">SAMN02745225_01835</name>
</gene>
<evidence type="ECO:0000256" key="5">
    <source>
        <dbReference type="ARBA" id="ARBA00023274"/>
    </source>
</evidence>
<dbReference type="InterPro" id="IPR036935">
    <property type="entry name" value="Ribosomal_bL9_N_sf"/>
</dbReference>
<dbReference type="HAMAP" id="MF_00503">
    <property type="entry name" value="Ribosomal_bL9"/>
    <property type="match status" value="1"/>
</dbReference>
<dbReference type="InterPro" id="IPR009027">
    <property type="entry name" value="Ribosomal_bL9/RNase_H1_N"/>
</dbReference>
<evidence type="ECO:0000256" key="2">
    <source>
        <dbReference type="ARBA" id="ARBA00022730"/>
    </source>
</evidence>
<dbReference type="Pfam" id="PF01281">
    <property type="entry name" value="Ribosomal_L9_N"/>
    <property type="match status" value="1"/>
</dbReference>
<keyword evidence="5 7" id="KW-0687">Ribonucleoprotein</keyword>
<dbReference type="InterPro" id="IPR000244">
    <property type="entry name" value="Ribosomal_bL9"/>
</dbReference>
<evidence type="ECO:0000256" key="3">
    <source>
        <dbReference type="ARBA" id="ARBA00022884"/>
    </source>
</evidence>
<dbReference type="NCBIfam" id="TIGR00158">
    <property type="entry name" value="L9"/>
    <property type="match status" value="1"/>
</dbReference>
<proteinExistence type="inferred from homology"/>
<keyword evidence="10" id="KW-1185">Reference proteome</keyword>
<dbReference type="AlphaFoldDB" id="A0A1M4WZ35"/>
<dbReference type="FunFam" id="3.40.5.10:FF:000003">
    <property type="entry name" value="50S ribosomal protein L9"/>
    <property type="match status" value="1"/>
</dbReference>
<organism evidence="9 10">
    <name type="scientific">Ferrithrix thermotolerans DSM 19514</name>
    <dbReference type="NCBI Taxonomy" id="1121881"/>
    <lineage>
        <taxon>Bacteria</taxon>
        <taxon>Bacillati</taxon>
        <taxon>Actinomycetota</taxon>
        <taxon>Acidimicrobiia</taxon>
        <taxon>Acidimicrobiales</taxon>
        <taxon>Acidimicrobiaceae</taxon>
        <taxon>Ferrithrix</taxon>
    </lineage>
</organism>
<dbReference type="Proteomes" id="UP000184295">
    <property type="component" value="Unassembled WGS sequence"/>
</dbReference>
<dbReference type="GO" id="GO:0019843">
    <property type="term" value="F:rRNA binding"/>
    <property type="evidence" value="ECO:0007669"/>
    <property type="project" value="UniProtKB-UniRule"/>
</dbReference>
<dbReference type="GO" id="GO:0006412">
    <property type="term" value="P:translation"/>
    <property type="evidence" value="ECO:0007669"/>
    <property type="project" value="UniProtKB-UniRule"/>
</dbReference>